<keyword evidence="3" id="KW-1185">Reference proteome</keyword>
<protein>
    <submittedName>
        <fullName evidence="2">Methyltransferase domain-containing protein</fullName>
    </submittedName>
</protein>
<dbReference type="RefSeq" id="WP_042445850.1">
    <property type="nucleotide sequence ID" value="NZ_BBPN01000009.1"/>
</dbReference>
<keyword evidence="2" id="KW-0808">Transferase</keyword>
<gene>
    <name evidence="2" type="ORF">SAMN05414137_109266</name>
</gene>
<dbReference type="Gene3D" id="3.40.50.150">
    <property type="entry name" value="Vaccinia Virus protein VP39"/>
    <property type="match status" value="1"/>
</dbReference>
<dbReference type="eggNOG" id="COG2226">
    <property type="taxonomic scope" value="Bacteria"/>
</dbReference>
<evidence type="ECO:0000259" key="1">
    <source>
        <dbReference type="Pfam" id="PF13649"/>
    </source>
</evidence>
<dbReference type="AlphaFoldDB" id="A0A1H7QX51"/>
<dbReference type="CDD" id="cd02440">
    <property type="entry name" value="AdoMet_MTases"/>
    <property type="match status" value="1"/>
</dbReference>
<dbReference type="EMBL" id="FOAZ01000009">
    <property type="protein sequence ID" value="SEL52581.1"/>
    <property type="molecule type" value="Genomic_DNA"/>
</dbReference>
<evidence type="ECO:0000313" key="3">
    <source>
        <dbReference type="Proteomes" id="UP000183015"/>
    </source>
</evidence>
<dbReference type="STRING" id="235985.SAMN05414137_109266"/>
<dbReference type="GO" id="GO:0008168">
    <property type="term" value="F:methyltransferase activity"/>
    <property type="evidence" value="ECO:0007669"/>
    <property type="project" value="UniProtKB-KW"/>
</dbReference>
<reference evidence="3" key="1">
    <citation type="submission" date="2016-10" db="EMBL/GenBank/DDBJ databases">
        <authorList>
            <person name="Varghese N."/>
        </authorList>
    </citation>
    <scope>NUCLEOTIDE SEQUENCE [LARGE SCALE GENOMIC DNA]</scope>
    <source>
        <strain evidence="3">DSM 45096 / BCRC 16803 / CGMCC 4.1857 / CIP 109030 / JCM 12277 / KCTC 19219 / NBRC 100920 / 33214</strain>
    </source>
</reference>
<keyword evidence="2" id="KW-0489">Methyltransferase</keyword>
<dbReference type="Pfam" id="PF13649">
    <property type="entry name" value="Methyltransf_25"/>
    <property type="match status" value="1"/>
</dbReference>
<sequence length="223" mass="24881">MPEQPQHRTAAEYWDTFWPSAGEGSGGVPDASRMRWTQYPFHGPGAEFLGRPKTALEIGSASCVAGVALARTGVEVTCVDFSSHQMERAREWWGDEPNVTLVEADVLAYLDRTDQHWDCVFSNWGAAFFIDPRVLLPLVLPRLRPGGLFAFAQVEPLAPCFGPQIKYGNGYRGEKLAIVRWMLSNRQWTETLERHGFVDVEVVTLPGREPGWVGTTMGRAYAP</sequence>
<organism evidence="2 3">
    <name type="scientific">Streptacidiphilus jiangxiensis</name>
    <dbReference type="NCBI Taxonomy" id="235985"/>
    <lineage>
        <taxon>Bacteria</taxon>
        <taxon>Bacillati</taxon>
        <taxon>Actinomycetota</taxon>
        <taxon>Actinomycetes</taxon>
        <taxon>Kitasatosporales</taxon>
        <taxon>Streptomycetaceae</taxon>
        <taxon>Streptacidiphilus</taxon>
    </lineage>
</organism>
<feature type="domain" description="Methyltransferase" evidence="1">
    <location>
        <begin position="56"/>
        <end position="147"/>
    </location>
</feature>
<accession>A0A1H7QX51</accession>
<dbReference type="InterPro" id="IPR041698">
    <property type="entry name" value="Methyltransf_25"/>
</dbReference>
<proteinExistence type="predicted"/>
<evidence type="ECO:0000313" key="2">
    <source>
        <dbReference type="EMBL" id="SEL52581.1"/>
    </source>
</evidence>
<dbReference type="InterPro" id="IPR029063">
    <property type="entry name" value="SAM-dependent_MTases_sf"/>
</dbReference>
<name>A0A1H7QX51_STRJI</name>
<dbReference type="GO" id="GO:0032259">
    <property type="term" value="P:methylation"/>
    <property type="evidence" value="ECO:0007669"/>
    <property type="project" value="UniProtKB-KW"/>
</dbReference>
<dbReference type="SUPFAM" id="SSF53335">
    <property type="entry name" value="S-adenosyl-L-methionine-dependent methyltransferases"/>
    <property type="match status" value="1"/>
</dbReference>
<dbReference type="Proteomes" id="UP000183015">
    <property type="component" value="Unassembled WGS sequence"/>
</dbReference>